<evidence type="ECO:0000256" key="3">
    <source>
        <dbReference type="ARBA" id="ARBA00022475"/>
    </source>
</evidence>
<dbReference type="AlphaFoldDB" id="A0A1F5NU14"/>
<dbReference type="GO" id="GO:0051205">
    <property type="term" value="P:protein insertion into membrane"/>
    <property type="evidence" value="ECO:0007669"/>
    <property type="project" value="TreeGrafter"/>
</dbReference>
<sequence length="234" mass="26739">MISQIFNQALVYPLLNLLVFFYNYIPDIGAVIIILTVIVRLILYPSFHRSLKHQRALSALQPKMNEIKEKYKDNKEQQAKAMMELYSAHKVNPLSSCLPLLVQLPILIALYQVFIQSLNGAGLQGIYNFIPTPDKIDPMFLNFINLKDRNVWMPAIAAILQYFQSKLTLPKASGGDTMSKMMAMQTLYMFPVLTFFIGLQFPAGLTLYWIVTTLFGIGQQYYILRKEAKEALTS</sequence>
<evidence type="ECO:0000256" key="8">
    <source>
        <dbReference type="ARBA" id="ARBA00023186"/>
    </source>
</evidence>
<comment type="similarity">
    <text evidence="9">Belongs to the OXA1/ALB3/YidC family.</text>
</comment>
<dbReference type="Pfam" id="PF02096">
    <property type="entry name" value="60KD_IMP"/>
    <property type="match status" value="1"/>
</dbReference>
<evidence type="ECO:0000256" key="7">
    <source>
        <dbReference type="ARBA" id="ARBA00023136"/>
    </source>
</evidence>
<organism evidence="12 13">
    <name type="scientific">Candidatus Doudnabacteria bacterium RIFCSPHIGHO2_01_FULL_46_24</name>
    <dbReference type="NCBI Taxonomy" id="1817825"/>
    <lineage>
        <taxon>Bacteria</taxon>
        <taxon>Candidatus Doudnaibacteriota</taxon>
    </lineage>
</organism>
<feature type="domain" description="Membrane insertase YidC/Oxa/ALB C-terminal" evidence="11">
    <location>
        <begin position="29"/>
        <end position="224"/>
    </location>
</feature>
<keyword evidence="5" id="KW-0653">Protein transport</keyword>
<gene>
    <name evidence="12" type="ORF">A2720_04655</name>
</gene>
<accession>A0A1F5NU14</accession>
<dbReference type="Proteomes" id="UP000178892">
    <property type="component" value="Unassembled WGS sequence"/>
</dbReference>
<keyword evidence="3" id="KW-1003">Cell membrane</keyword>
<evidence type="ECO:0000256" key="10">
    <source>
        <dbReference type="SAM" id="Phobius"/>
    </source>
</evidence>
<dbReference type="GO" id="GO:0005886">
    <property type="term" value="C:plasma membrane"/>
    <property type="evidence" value="ECO:0007669"/>
    <property type="project" value="UniProtKB-SubCell"/>
</dbReference>
<proteinExistence type="inferred from homology"/>
<feature type="transmembrane region" description="Helical" evidence="10">
    <location>
        <begin position="20"/>
        <end position="43"/>
    </location>
</feature>
<dbReference type="InterPro" id="IPR028055">
    <property type="entry name" value="YidC/Oxa/ALB_C"/>
</dbReference>
<evidence type="ECO:0000256" key="2">
    <source>
        <dbReference type="ARBA" id="ARBA00022448"/>
    </source>
</evidence>
<keyword evidence="4 9" id="KW-0812">Transmembrane</keyword>
<keyword evidence="2" id="KW-0813">Transport</keyword>
<protein>
    <recommendedName>
        <fullName evidence="11">Membrane insertase YidC/Oxa/ALB C-terminal domain-containing protein</fullName>
    </recommendedName>
</protein>
<dbReference type="InterPro" id="IPR047196">
    <property type="entry name" value="YidC_ALB_C"/>
</dbReference>
<evidence type="ECO:0000256" key="6">
    <source>
        <dbReference type="ARBA" id="ARBA00022989"/>
    </source>
</evidence>
<keyword evidence="7 10" id="KW-0472">Membrane</keyword>
<feature type="transmembrane region" description="Helical" evidence="10">
    <location>
        <begin position="181"/>
        <end position="201"/>
    </location>
</feature>
<dbReference type="EMBL" id="MFEL01000018">
    <property type="protein sequence ID" value="OGE80820.1"/>
    <property type="molecule type" value="Genomic_DNA"/>
</dbReference>
<dbReference type="GO" id="GO:0015031">
    <property type="term" value="P:protein transport"/>
    <property type="evidence" value="ECO:0007669"/>
    <property type="project" value="UniProtKB-KW"/>
</dbReference>
<keyword evidence="8" id="KW-0143">Chaperone</keyword>
<dbReference type="STRING" id="1817825.A2720_04655"/>
<dbReference type="PANTHER" id="PTHR12428:SF65">
    <property type="entry name" value="CYTOCHROME C OXIDASE ASSEMBLY PROTEIN COX18, MITOCHONDRIAL"/>
    <property type="match status" value="1"/>
</dbReference>
<evidence type="ECO:0000256" key="9">
    <source>
        <dbReference type="RuleBase" id="RU003945"/>
    </source>
</evidence>
<reference evidence="12 13" key="1">
    <citation type="journal article" date="2016" name="Nat. Commun.">
        <title>Thousands of microbial genomes shed light on interconnected biogeochemical processes in an aquifer system.</title>
        <authorList>
            <person name="Anantharaman K."/>
            <person name="Brown C.T."/>
            <person name="Hug L.A."/>
            <person name="Sharon I."/>
            <person name="Castelle C.J."/>
            <person name="Probst A.J."/>
            <person name="Thomas B.C."/>
            <person name="Singh A."/>
            <person name="Wilkins M.J."/>
            <person name="Karaoz U."/>
            <person name="Brodie E.L."/>
            <person name="Williams K.H."/>
            <person name="Hubbard S.S."/>
            <person name="Banfield J.F."/>
        </authorList>
    </citation>
    <scope>NUCLEOTIDE SEQUENCE [LARGE SCALE GENOMIC DNA]</scope>
</reference>
<comment type="caution">
    <text evidence="12">The sequence shown here is derived from an EMBL/GenBank/DDBJ whole genome shotgun (WGS) entry which is preliminary data.</text>
</comment>
<evidence type="ECO:0000259" key="11">
    <source>
        <dbReference type="Pfam" id="PF02096"/>
    </source>
</evidence>
<evidence type="ECO:0000256" key="1">
    <source>
        <dbReference type="ARBA" id="ARBA00004651"/>
    </source>
</evidence>
<evidence type="ECO:0000313" key="13">
    <source>
        <dbReference type="Proteomes" id="UP000178892"/>
    </source>
</evidence>
<evidence type="ECO:0000313" key="12">
    <source>
        <dbReference type="EMBL" id="OGE80820.1"/>
    </source>
</evidence>
<dbReference type="GO" id="GO:0032977">
    <property type="term" value="F:membrane insertase activity"/>
    <property type="evidence" value="ECO:0007669"/>
    <property type="project" value="InterPro"/>
</dbReference>
<dbReference type="PANTHER" id="PTHR12428">
    <property type="entry name" value="OXA1"/>
    <property type="match status" value="1"/>
</dbReference>
<comment type="subcellular location">
    <subcellularLocation>
        <location evidence="1">Cell membrane</location>
        <topology evidence="1">Multi-pass membrane protein</topology>
    </subcellularLocation>
    <subcellularLocation>
        <location evidence="9">Membrane</location>
        <topology evidence="9">Multi-pass membrane protein</topology>
    </subcellularLocation>
</comment>
<keyword evidence="6 10" id="KW-1133">Transmembrane helix</keyword>
<evidence type="ECO:0000256" key="4">
    <source>
        <dbReference type="ARBA" id="ARBA00022692"/>
    </source>
</evidence>
<dbReference type="CDD" id="cd20070">
    <property type="entry name" value="5TM_YidC_Alb3"/>
    <property type="match status" value="1"/>
</dbReference>
<dbReference type="InterPro" id="IPR001708">
    <property type="entry name" value="YidC/ALB3/OXA1/COX18"/>
</dbReference>
<dbReference type="NCBIfam" id="TIGR03592">
    <property type="entry name" value="yidC_oxa1_cterm"/>
    <property type="match status" value="1"/>
</dbReference>
<evidence type="ECO:0000256" key="5">
    <source>
        <dbReference type="ARBA" id="ARBA00022927"/>
    </source>
</evidence>
<name>A0A1F5NU14_9BACT</name>